<gene>
    <name evidence="2" type="ORF">A6A05_04795</name>
</gene>
<sequence>MNSSAKLVANEPEPGNSGMSRFCDGSLHIEVEYRFGSTGPFLSQSPPPSVAGAIRTIPHGTMPNEIDIDMIAVSGPMSMEIIKEGRPIRRQTMHFKISKGEGEAVIDANQSRHLI</sequence>
<comment type="caution">
    <text evidence="2">The sequence shown here is derived from an EMBL/GenBank/DDBJ whole genome shotgun (WGS) entry which is preliminary data.</text>
</comment>
<dbReference type="Proteomes" id="UP000078543">
    <property type="component" value="Unassembled WGS sequence"/>
</dbReference>
<name>A0A178M7J8_9PROT</name>
<evidence type="ECO:0000313" key="2">
    <source>
        <dbReference type="EMBL" id="OAN44486.1"/>
    </source>
</evidence>
<accession>A0A178M7J8</accession>
<dbReference type="EMBL" id="LWQU01000196">
    <property type="protein sequence ID" value="OAN44486.1"/>
    <property type="molecule type" value="Genomic_DNA"/>
</dbReference>
<feature type="region of interest" description="Disordered" evidence="1">
    <location>
        <begin position="1"/>
        <end position="20"/>
    </location>
</feature>
<evidence type="ECO:0000313" key="3">
    <source>
        <dbReference type="Proteomes" id="UP000078543"/>
    </source>
</evidence>
<reference evidence="2 3" key="1">
    <citation type="submission" date="2016-04" db="EMBL/GenBank/DDBJ databases">
        <title>Draft genome sequence of freshwater magnetotactic bacteria Magnetospirillum marisnigri SP-1 and Magnetospirillum moscoviense BB-1.</title>
        <authorList>
            <person name="Koziaeva V."/>
            <person name="Dziuba M.V."/>
            <person name="Ivanov T.M."/>
            <person name="Kuznetsov B."/>
            <person name="Grouzdev D.S."/>
        </authorList>
    </citation>
    <scope>NUCLEOTIDE SEQUENCE [LARGE SCALE GENOMIC DNA]</scope>
    <source>
        <strain evidence="2 3">BB-1</strain>
    </source>
</reference>
<evidence type="ECO:0000256" key="1">
    <source>
        <dbReference type="SAM" id="MobiDB-lite"/>
    </source>
</evidence>
<dbReference type="AlphaFoldDB" id="A0A178M7J8"/>
<protein>
    <submittedName>
        <fullName evidence="2">Uncharacterized protein</fullName>
    </submittedName>
</protein>
<proteinExistence type="predicted"/>
<organism evidence="2 3">
    <name type="scientific">Magnetospirillum moscoviense</name>
    <dbReference type="NCBI Taxonomy" id="1437059"/>
    <lineage>
        <taxon>Bacteria</taxon>
        <taxon>Pseudomonadati</taxon>
        <taxon>Pseudomonadota</taxon>
        <taxon>Alphaproteobacteria</taxon>
        <taxon>Rhodospirillales</taxon>
        <taxon>Rhodospirillaceae</taxon>
        <taxon>Magnetospirillum</taxon>
    </lineage>
</organism>
<keyword evidence="3" id="KW-1185">Reference proteome</keyword>